<dbReference type="Gene3D" id="3.40.50.300">
    <property type="entry name" value="P-loop containing nucleotide triphosphate hydrolases"/>
    <property type="match status" value="1"/>
</dbReference>
<dbReference type="EMBL" id="JBIAPI010000007">
    <property type="protein sequence ID" value="MFF3226327.1"/>
    <property type="molecule type" value="Genomic_DNA"/>
</dbReference>
<gene>
    <name evidence="1" type="ORF">ACFYV7_26260</name>
</gene>
<protein>
    <submittedName>
        <fullName evidence="1">Uncharacterized protein</fullName>
    </submittedName>
</protein>
<dbReference type="RefSeq" id="WP_387721466.1">
    <property type="nucleotide sequence ID" value="NZ_JBIAPI010000007.1"/>
</dbReference>
<proteinExistence type="predicted"/>
<evidence type="ECO:0000313" key="1">
    <source>
        <dbReference type="EMBL" id="MFF3226327.1"/>
    </source>
</evidence>
<name>A0ABW6QZP1_9NOCA</name>
<dbReference type="InterPro" id="IPR027417">
    <property type="entry name" value="P-loop_NTPase"/>
</dbReference>
<evidence type="ECO:0000313" key="2">
    <source>
        <dbReference type="Proteomes" id="UP001601948"/>
    </source>
</evidence>
<keyword evidence="2" id="KW-1185">Reference proteome</keyword>
<dbReference type="Proteomes" id="UP001601948">
    <property type="component" value="Unassembled WGS sequence"/>
</dbReference>
<accession>A0ABW6QZP1</accession>
<reference evidence="1 2" key="1">
    <citation type="submission" date="2024-10" db="EMBL/GenBank/DDBJ databases">
        <title>The Natural Products Discovery Center: Release of the First 8490 Sequenced Strains for Exploring Actinobacteria Biosynthetic Diversity.</title>
        <authorList>
            <person name="Kalkreuter E."/>
            <person name="Kautsar S.A."/>
            <person name="Yang D."/>
            <person name="Bader C.D."/>
            <person name="Teijaro C.N."/>
            <person name="Fluegel L."/>
            <person name="Davis C.M."/>
            <person name="Simpson J.R."/>
            <person name="Lauterbach L."/>
            <person name="Steele A.D."/>
            <person name="Gui C."/>
            <person name="Meng S."/>
            <person name="Li G."/>
            <person name="Viehrig K."/>
            <person name="Ye F."/>
            <person name="Su P."/>
            <person name="Kiefer A.F."/>
            <person name="Nichols A."/>
            <person name="Cepeda A.J."/>
            <person name="Yan W."/>
            <person name="Fan B."/>
            <person name="Jiang Y."/>
            <person name="Adhikari A."/>
            <person name="Zheng C.-J."/>
            <person name="Schuster L."/>
            <person name="Cowan T.M."/>
            <person name="Smanski M.J."/>
            <person name="Chevrette M.G."/>
            <person name="De Carvalho L.P.S."/>
            <person name="Shen B."/>
        </authorList>
    </citation>
    <scope>NUCLEOTIDE SEQUENCE [LARGE SCALE GENOMIC DNA]</scope>
    <source>
        <strain evidence="1 2">NPDC003040</strain>
    </source>
</reference>
<comment type="caution">
    <text evidence="1">The sequence shown here is derived from an EMBL/GenBank/DDBJ whole genome shotgun (WGS) entry which is preliminary data.</text>
</comment>
<sequence length="75" mass="7957">MAVTCPLAVAEQRERLRSNEDGLARGHFHAVHHHGGRYDLVVGTTGYRPPNLREPCCDVSSSAGRGCPDAGAATT</sequence>
<organism evidence="1 2">
    <name type="scientific">Nocardia suismassiliense</name>
    <dbReference type="NCBI Taxonomy" id="2077092"/>
    <lineage>
        <taxon>Bacteria</taxon>
        <taxon>Bacillati</taxon>
        <taxon>Actinomycetota</taxon>
        <taxon>Actinomycetes</taxon>
        <taxon>Mycobacteriales</taxon>
        <taxon>Nocardiaceae</taxon>
        <taxon>Nocardia</taxon>
    </lineage>
</organism>